<keyword evidence="7" id="KW-0233">DNA recombination</keyword>
<dbReference type="GO" id="GO:0032196">
    <property type="term" value="P:transposition"/>
    <property type="evidence" value="ECO:0007669"/>
    <property type="project" value="UniProtKB-KW"/>
</dbReference>
<name>A0A1S2LXR6_9BACI</name>
<feature type="domain" description="Cas12f1-like TNB" evidence="10">
    <location>
        <begin position="299"/>
        <end position="365"/>
    </location>
</feature>
<keyword evidence="5" id="KW-0862">Zinc</keyword>
<dbReference type="GO" id="GO:0006310">
    <property type="term" value="P:DNA recombination"/>
    <property type="evidence" value="ECO:0007669"/>
    <property type="project" value="UniProtKB-KW"/>
</dbReference>
<dbReference type="PANTHER" id="PTHR30405">
    <property type="entry name" value="TRANSPOSASE"/>
    <property type="match status" value="1"/>
</dbReference>
<accession>A0A1S2LXR6</accession>
<keyword evidence="6" id="KW-0238">DNA-binding</keyword>
<keyword evidence="4" id="KW-0479">Metal-binding</keyword>
<feature type="coiled-coil region" evidence="8">
    <location>
        <begin position="197"/>
        <end position="257"/>
    </location>
</feature>
<reference evidence="12 13" key="1">
    <citation type="submission" date="2016-10" db="EMBL/GenBank/DDBJ databases">
        <title>Draft genome sequences of four alkaliphilic bacteria belonging to the Anaerobacillus genus.</title>
        <authorList>
            <person name="Bassil N.M."/>
            <person name="Lloyd J.R."/>
        </authorList>
    </citation>
    <scope>NUCLEOTIDE SEQUENCE [LARGE SCALE GENOMIC DNA]</scope>
    <source>
        <strain evidence="12 13">DSM 18345</strain>
    </source>
</reference>
<evidence type="ECO:0000256" key="5">
    <source>
        <dbReference type="ARBA" id="ARBA00022833"/>
    </source>
</evidence>
<organism evidence="12 13">
    <name type="scientific">Anaerobacillus alkalilacustris</name>
    <dbReference type="NCBI Taxonomy" id="393763"/>
    <lineage>
        <taxon>Bacteria</taxon>
        <taxon>Bacillati</taxon>
        <taxon>Bacillota</taxon>
        <taxon>Bacilli</taxon>
        <taxon>Bacillales</taxon>
        <taxon>Bacillaceae</taxon>
        <taxon>Anaerobacillus</taxon>
    </lineage>
</organism>
<protein>
    <submittedName>
        <fullName evidence="12">Transposase</fullName>
    </submittedName>
</protein>
<evidence type="ECO:0000259" key="9">
    <source>
        <dbReference type="Pfam" id="PF01385"/>
    </source>
</evidence>
<evidence type="ECO:0000256" key="3">
    <source>
        <dbReference type="ARBA" id="ARBA00022578"/>
    </source>
</evidence>
<dbReference type="RefSeq" id="WP_071308017.1">
    <property type="nucleotide sequence ID" value="NZ_MLQR01000001.1"/>
</dbReference>
<evidence type="ECO:0000256" key="7">
    <source>
        <dbReference type="ARBA" id="ARBA00023172"/>
    </source>
</evidence>
<dbReference type="InterPro" id="IPR010095">
    <property type="entry name" value="Cas12f1-like_TNB"/>
</dbReference>
<dbReference type="Pfam" id="PF07282">
    <property type="entry name" value="Cas12f1-like_TNB"/>
    <property type="match status" value="1"/>
</dbReference>
<evidence type="ECO:0000256" key="1">
    <source>
        <dbReference type="ARBA" id="ARBA00008761"/>
    </source>
</evidence>
<evidence type="ECO:0000256" key="4">
    <source>
        <dbReference type="ARBA" id="ARBA00022723"/>
    </source>
</evidence>
<evidence type="ECO:0000256" key="2">
    <source>
        <dbReference type="ARBA" id="ARBA00011044"/>
    </source>
</evidence>
<dbReference type="GO" id="GO:0046872">
    <property type="term" value="F:metal ion binding"/>
    <property type="evidence" value="ECO:0007669"/>
    <property type="project" value="UniProtKB-KW"/>
</dbReference>
<dbReference type="Pfam" id="PF12323">
    <property type="entry name" value="HTH_OrfB_IS605"/>
    <property type="match status" value="1"/>
</dbReference>
<evidence type="ECO:0000313" key="13">
    <source>
        <dbReference type="Proteomes" id="UP000179524"/>
    </source>
</evidence>
<dbReference type="InterPro" id="IPR051399">
    <property type="entry name" value="RNA-guided_DNA_endo/Transpos"/>
</dbReference>
<dbReference type="NCBIfam" id="NF040570">
    <property type="entry name" value="guided_TnpB"/>
    <property type="match status" value="1"/>
</dbReference>
<evidence type="ECO:0000256" key="6">
    <source>
        <dbReference type="ARBA" id="ARBA00023125"/>
    </source>
</evidence>
<comment type="similarity">
    <text evidence="2">In the N-terminal section; belongs to the transposase 2 family.</text>
</comment>
<dbReference type="NCBIfam" id="TIGR01766">
    <property type="entry name" value="IS200/IS605 family accessory protein TnpB-like domain"/>
    <property type="match status" value="1"/>
</dbReference>
<evidence type="ECO:0000313" key="12">
    <source>
        <dbReference type="EMBL" id="OIJ17291.1"/>
    </source>
</evidence>
<evidence type="ECO:0000259" key="11">
    <source>
        <dbReference type="Pfam" id="PF12323"/>
    </source>
</evidence>
<dbReference type="GO" id="GO:0003677">
    <property type="term" value="F:DNA binding"/>
    <property type="evidence" value="ECO:0007669"/>
    <property type="project" value="UniProtKB-KW"/>
</dbReference>
<dbReference type="InterPro" id="IPR021027">
    <property type="entry name" value="Transposase_put_HTH"/>
</dbReference>
<keyword evidence="13" id="KW-1185">Reference proteome</keyword>
<dbReference type="AlphaFoldDB" id="A0A1S2LXR6"/>
<evidence type="ECO:0000256" key="8">
    <source>
        <dbReference type="SAM" id="Coils"/>
    </source>
</evidence>
<evidence type="ECO:0000259" key="10">
    <source>
        <dbReference type="Pfam" id="PF07282"/>
    </source>
</evidence>
<feature type="domain" description="Transposase putative helix-turn-helix" evidence="11">
    <location>
        <begin position="1"/>
        <end position="46"/>
    </location>
</feature>
<comment type="caution">
    <text evidence="12">The sequence shown here is derived from an EMBL/GenBank/DDBJ whole genome shotgun (WGS) entry which is preliminary data.</text>
</comment>
<sequence>MILAKKVRLRPTKAQEQKLWKSVGTARWAYNWTLNKQQENYKQGGKFISNGDLRKELTVLKQTEEFKWLYNVSNNITKQAVKDACDAYKKFFKAQTKFPKFKSRRNSKASFYNDTEKLKVKKNLVLIEKVGWIKTSEQLPTDVKYKNPRISFDKKYWYISVGIETEIEQVEFTNSMIGIDVGIKKLAVCSTGQNFKNINKTKEVKKTEKRLRRLQRSVSRKYEMNEEGNRFVKTSNIIKLEKKAQRLHRRLANIRTNHIHQTTNAIVKTKPSKVVMEDLNVNGMMKNRHLSKAVANQTFYEFIRQMKYKCQKYGIEFAQVDRFYPSSKTCSSCGEVKKDLNLSDRTYSCDCGLKIDRDLNAAINLSNFGKLAV</sequence>
<dbReference type="Pfam" id="PF01385">
    <property type="entry name" value="OrfB_IS605"/>
    <property type="match status" value="1"/>
</dbReference>
<dbReference type="OrthoDB" id="56768at2"/>
<comment type="similarity">
    <text evidence="1">In the C-terminal section; belongs to the transposase 35 family.</text>
</comment>
<dbReference type="InterPro" id="IPR001959">
    <property type="entry name" value="Transposase"/>
</dbReference>
<proteinExistence type="inferred from homology"/>
<dbReference type="EMBL" id="MLQR01000001">
    <property type="protein sequence ID" value="OIJ17291.1"/>
    <property type="molecule type" value="Genomic_DNA"/>
</dbReference>
<feature type="domain" description="Probable transposase IS891/IS1136/IS1341" evidence="9">
    <location>
        <begin position="164"/>
        <end position="288"/>
    </location>
</feature>
<gene>
    <name evidence="12" type="ORF">BKP37_01950</name>
</gene>
<dbReference type="PANTHER" id="PTHR30405:SF25">
    <property type="entry name" value="RNA-GUIDED DNA ENDONUCLEASE INSQ-RELATED"/>
    <property type="match status" value="1"/>
</dbReference>
<keyword evidence="3" id="KW-0815">Transposition</keyword>
<keyword evidence="8" id="KW-0175">Coiled coil</keyword>
<dbReference type="Proteomes" id="UP000179524">
    <property type="component" value="Unassembled WGS sequence"/>
</dbReference>